<evidence type="ECO:0008006" key="3">
    <source>
        <dbReference type="Google" id="ProtNLM"/>
    </source>
</evidence>
<sequence>MDLRAPLPPQHLKTNGVFDMSTSRRSEHERTTRHLLSRMFISSQLMELGSEARFTGLVLFHRYVRHFYGLVEEQRKKRKIDKTELEFTDELKQIRQHLGQVAAACSFLGCKMSEEPRRIRDVINLSSVLGFSDWDESMDINRVYHWSEAIEVHESVSPPPLDEKYWTTKEEIVSTEQLVLRMLQFDALVCHPHRCVLIVMETLGFGTGPKKNDQNDVDGNKCIDGTKEITFLTPEQSDQVIMDAWRILNEASLDATGGALMYPVIVLACAAIAVAADGITFHPSRPGEGDGRKPQVSLPQDWWRALDVRTDEIEAAMISLRKIVES</sequence>
<dbReference type="AlphaFoldDB" id="A0ABD3Q9F4"/>
<accession>A0ABD3Q9F4</accession>
<dbReference type="InterPro" id="IPR036915">
    <property type="entry name" value="Cyclin-like_sf"/>
</dbReference>
<proteinExistence type="predicted"/>
<protein>
    <recommendedName>
        <fullName evidence="3">Cyclin N-terminal domain-containing protein</fullName>
    </recommendedName>
</protein>
<comment type="caution">
    <text evidence="1">The sequence shown here is derived from an EMBL/GenBank/DDBJ whole genome shotgun (WGS) entry which is preliminary data.</text>
</comment>
<dbReference type="Proteomes" id="UP001516023">
    <property type="component" value="Unassembled WGS sequence"/>
</dbReference>
<evidence type="ECO:0000313" key="2">
    <source>
        <dbReference type="Proteomes" id="UP001516023"/>
    </source>
</evidence>
<dbReference type="EMBL" id="JABMIG020000058">
    <property type="protein sequence ID" value="KAL3796958.1"/>
    <property type="molecule type" value="Genomic_DNA"/>
</dbReference>
<evidence type="ECO:0000313" key="1">
    <source>
        <dbReference type="EMBL" id="KAL3796958.1"/>
    </source>
</evidence>
<reference evidence="1 2" key="1">
    <citation type="journal article" date="2020" name="G3 (Bethesda)">
        <title>Improved Reference Genome for Cyclotella cryptica CCMP332, a Model for Cell Wall Morphogenesis, Salinity Adaptation, and Lipid Production in Diatoms (Bacillariophyta).</title>
        <authorList>
            <person name="Roberts W.R."/>
            <person name="Downey K.M."/>
            <person name="Ruck E.C."/>
            <person name="Traller J.C."/>
            <person name="Alverson A.J."/>
        </authorList>
    </citation>
    <scope>NUCLEOTIDE SEQUENCE [LARGE SCALE GENOMIC DNA]</scope>
    <source>
        <strain evidence="1 2">CCMP332</strain>
    </source>
</reference>
<dbReference type="SUPFAM" id="SSF47954">
    <property type="entry name" value="Cyclin-like"/>
    <property type="match status" value="1"/>
</dbReference>
<dbReference type="PANTHER" id="PTHR10026">
    <property type="entry name" value="CYCLIN"/>
    <property type="match status" value="1"/>
</dbReference>
<dbReference type="Gene3D" id="1.10.472.10">
    <property type="entry name" value="Cyclin-like"/>
    <property type="match status" value="2"/>
</dbReference>
<gene>
    <name evidence="1" type="ORF">HJC23_000711</name>
</gene>
<keyword evidence="2" id="KW-1185">Reference proteome</keyword>
<name>A0ABD3Q9F4_9STRA</name>
<dbReference type="InterPro" id="IPR043198">
    <property type="entry name" value="Cyclin/Ssn8"/>
</dbReference>
<organism evidence="1 2">
    <name type="scientific">Cyclotella cryptica</name>
    <dbReference type="NCBI Taxonomy" id="29204"/>
    <lineage>
        <taxon>Eukaryota</taxon>
        <taxon>Sar</taxon>
        <taxon>Stramenopiles</taxon>
        <taxon>Ochrophyta</taxon>
        <taxon>Bacillariophyta</taxon>
        <taxon>Coscinodiscophyceae</taxon>
        <taxon>Thalassiosirophycidae</taxon>
        <taxon>Stephanodiscales</taxon>
        <taxon>Stephanodiscaceae</taxon>
        <taxon>Cyclotella</taxon>
    </lineage>
</organism>